<accession>A0ABT0N490</accession>
<keyword evidence="3" id="KW-1185">Reference proteome</keyword>
<dbReference type="PANTHER" id="PTHR13136">
    <property type="entry name" value="TESTIS DEVELOPMENT PROTEIN PRTD"/>
    <property type="match status" value="1"/>
</dbReference>
<sequence>MDAGHVILDGELKTGGDLVLLAHGAGAGMDHEFMTVMAHGLAAKGMAVVRFNFPYMQKRAQDGKRRPPDRAPKLLECFGQYLELAKASGADRIWLVGKSMGSRMAAILAGDEQAAEAVNGVVCLGYPFIAIKRKGVEAEPRLEPLQQSKVPVLVLQGERDSFGSYEKTKEWECGDNTRIELIPDGDHSFVPRKSSGTTIEANLALAIGYCVGFLGEENA</sequence>
<reference evidence="2 3" key="1">
    <citation type="submission" date="2022-01" db="EMBL/GenBank/DDBJ databases">
        <title>Whole genome-based taxonomy of the Shewanellaceae.</title>
        <authorList>
            <person name="Martin-Rodriguez A.J."/>
        </authorList>
    </citation>
    <scope>NUCLEOTIDE SEQUENCE [LARGE SCALE GENOMIC DNA]</scope>
    <source>
        <strain evidence="2 3">DSM 21332</strain>
    </source>
</reference>
<keyword evidence="2" id="KW-0378">Hydrolase</keyword>
<dbReference type="SUPFAM" id="SSF53474">
    <property type="entry name" value="alpha/beta-Hydrolases"/>
    <property type="match status" value="1"/>
</dbReference>
<name>A0ABT0N490_9GAMM</name>
<dbReference type="GO" id="GO:0016787">
    <property type="term" value="F:hydrolase activity"/>
    <property type="evidence" value="ECO:0007669"/>
    <property type="project" value="UniProtKB-KW"/>
</dbReference>
<evidence type="ECO:0000259" key="1">
    <source>
        <dbReference type="Pfam" id="PF20408"/>
    </source>
</evidence>
<evidence type="ECO:0000313" key="3">
    <source>
        <dbReference type="Proteomes" id="UP001202831"/>
    </source>
</evidence>
<evidence type="ECO:0000313" key="2">
    <source>
        <dbReference type="EMBL" id="MCL2913259.1"/>
    </source>
</evidence>
<comment type="caution">
    <text evidence="2">The sequence shown here is derived from an EMBL/GenBank/DDBJ whole genome shotgun (WGS) entry which is preliminary data.</text>
</comment>
<dbReference type="InterPro" id="IPR029058">
    <property type="entry name" value="AB_hydrolase_fold"/>
</dbReference>
<dbReference type="InterPro" id="IPR026555">
    <property type="entry name" value="NSL3/Tex30"/>
</dbReference>
<organism evidence="2 3">
    <name type="scientific">Shewanella corallii</name>
    <dbReference type="NCBI Taxonomy" id="560080"/>
    <lineage>
        <taxon>Bacteria</taxon>
        <taxon>Pseudomonadati</taxon>
        <taxon>Pseudomonadota</taxon>
        <taxon>Gammaproteobacteria</taxon>
        <taxon>Alteromonadales</taxon>
        <taxon>Shewanellaceae</taxon>
        <taxon>Shewanella</taxon>
    </lineage>
</organism>
<gene>
    <name evidence="2" type="ORF">L2725_05595</name>
</gene>
<dbReference type="Proteomes" id="UP001202831">
    <property type="component" value="Unassembled WGS sequence"/>
</dbReference>
<dbReference type="Gene3D" id="3.40.50.1820">
    <property type="entry name" value="alpha/beta hydrolase"/>
    <property type="match status" value="1"/>
</dbReference>
<dbReference type="InterPro" id="IPR046879">
    <property type="entry name" value="KANL3/Tex30_Abhydrolase"/>
</dbReference>
<feature type="domain" description="KANL3/Tex30 alpha/beta hydrolase-like" evidence="1">
    <location>
        <begin position="18"/>
        <end position="213"/>
    </location>
</feature>
<proteinExistence type="predicted"/>
<dbReference type="PANTHER" id="PTHR13136:SF11">
    <property type="entry name" value="TESTIS-EXPRESSED PROTEIN 30"/>
    <property type="match status" value="1"/>
</dbReference>
<dbReference type="EMBL" id="JAKIKT010000002">
    <property type="protein sequence ID" value="MCL2913259.1"/>
    <property type="molecule type" value="Genomic_DNA"/>
</dbReference>
<dbReference type="Pfam" id="PF20408">
    <property type="entry name" value="Abhydrolase_11"/>
    <property type="match status" value="1"/>
</dbReference>
<protein>
    <submittedName>
        <fullName evidence="2">Dienelactone hydrolase family protein</fullName>
    </submittedName>
</protein>